<dbReference type="GO" id="GO:0070813">
    <property type="term" value="P:hydrogen sulfide metabolic process"/>
    <property type="evidence" value="ECO:0007669"/>
    <property type="project" value="TreeGrafter"/>
</dbReference>
<gene>
    <name evidence="3" type="ORF">EBO34_16745</name>
</gene>
<name>A0A3M7TNI9_9BACI</name>
<sequence length="377" mass="42310">MDLREIELTTFSKKLLNRDEMVVLDIREPDAVEDWHIEGPSVELINEPYKQLKEDGIDDLLEKLPKEKPVVVVCAKAKSSRVIGEKIHNVGEHDVYVLEGGMEGWSEHLEPVKIGDLPSGGTIYQFLRLGKGCLSYLIESDGSAAIVDANRMTGHYESFLEEKGLKLRSVIDTHLHADHISGGRKLREAMGAEYWLPPKDAEEVTFEYAPLEDGAEIKVGTTRIVIAATYSPGHTIGSTSLILDDTYLLSGDILFVDSIGRPDLAGKAEDWVGDLRETLYRRYKELSGDLQVLPAHYAKPEEIDEEGRVMARLDELYEKNSGLQVEEEEEFRKMVTENLPPQPNDHDKIRKTNMGQHDPDEDEQAEMEVGPNNCAVS</sequence>
<organism evidence="3 4">
    <name type="scientific">Alteribacter keqinensis</name>
    <dbReference type="NCBI Taxonomy" id="2483800"/>
    <lineage>
        <taxon>Bacteria</taxon>
        <taxon>Bacillati</taxon>
        <taxon>Bacillota</taxon>
        <taxon>Bacilli</taxon>
        <taxon>Bacillales</taxon>
        <taxon>Bacillaceae</taxon>
        <taxon>Alteribacter</taxon>
    </lineage>
</organism>
<dbReference type="GO" id="GO:0050313">
    <property type="term" value="F:sulfur dioxygenase activity"/>
    <property type="evidence" value="ECO:0007669"/>
    <property type="project" value="InterPro"/>
</dbReference>
<dbReference type="InterPro" id="IPR036866">
    <property type="entry name" value="RibonucZ/Hydroxyglut_hydro"/>
</dbReference>
<dbReference type="Pfam" id="PF00753">
    <property type="entry name" value="Lactamase_B"/>
    <property type="match status" value="1"/>
</dbReference>
<comment type="caution">
    <text evidence="3">The sequence shown here is derived from an EMBL/GenBank/DDBJ whole genome shotgun (WGS) entry which is preliminary data.</text>
</comment>
<dbReference type="Gene3D" id="3.60.15.10">
    <property type="entry name" value="Ribonuclease Z/Hydroxyacylglutathione hydrolase-like"/>
    <property type="match status" value="1"/>
</dbReference>
<dbReference type="CDD" id="cd00158">
    <property type="entry name" value="RHOD"/>
    <property type="match status" value="1"/>
</dbReference>
<accession>A0A3M7TNI9</accession>
<proteinExistence type="predicted"/>
<evidence type="ECO:0000313" key="3">
    <source>
        <dbReference type="EMBL" id="RNA67193.1"/>
    </source>
</evidence>
<evidence type="ECO:0000259" key="2">
    <source>
        <dbReference type="PROSITE" id="PS50206"/>
    </source>
</evidence>
<feature type="region of interest" description="Disordered" evidence="1">
    <location>
        <begin position="332"/>
        <end position="377"/>
    </location>
</feature>
<dbReference type="InterPro" id="IPR036873">
    <property type="entry name" value="Rhodanese-like_dom_sf"/>
</dbReference>
<dbReference type="RefSeq" id="WP_122901398.1">
    <property type="nucleotide sequence ID" value="NZ_RHIB01000003.1"/>
</dbReference>
<evidence type="ECO:0000313" key="4">
    <source>
        <dbReference type="Proteomes" id="UP000278746"/>
    </source>
</evidence>
<dbReference type="Pfam" id="PF00581">
    <property type="entry name" value="Rhodanese"/>
    <property type="match status" value="1"/>
</dbReference>
<reference evidence="3 4" key="1">
    <citation type="submission" date="2018-10" db="EMBL/GenBank/DDBJ databases">
        <title>Bacillus Keqinensis sp. nov., a moderately halophilic bacterium isolated from a saline-alkaline lake.</title>
        <authorList>
            <person name="Wang H."/>
        </authorList>
    </citation>
    <scope>NUCLEOTIDE SEQUENCE [LARGE SCALE GENOMIC DNA]</scope>
    <source>
        <strain evidence="3 4">KQ-3</strain>
    </source>
</reference>
<dbReference type="InterPro" id="IPR001279">
    <property type="entry name" value="Metallo-B-lactamas"/>
</dbReference>
<dbReference type="GO" id="GO:0016787">
    <property type="term" value="F:hydrolase activity"/>
    <property type="evidence" value="ECO:0007669"/>
    <property type="project" value="UniProtKB-KW"/>
</dbReference>
<dbReference type="InterPro" id="IPR044528">
    <property type="entry name" value="POD-like_MBL-fold"/>
</dbReference>
<evidence type="ECO:0000256" key="1">
    <source>
        <dbReference type="SAM" id="MobiDB-lite"/>
    </source>
</evidence>
<keyword evidence="3" id="KW-0378">Hydrolase</keyword>
<dbReference type="SUPFAM" id="SSF52821">
    <property type="entry name" value="Rhodanese/Cell cycle control phosphatase"/>
    <property type="match status" value="1"/>
</dbReference>
<dbReference type="SMART" id="SM00849">
    <property type="entry name" value="Lactamase_B"/>
    <property type="match status" value="1"/>
</dbReference>
<dbReference type="InterPro" id="IPR001763">
    <property type="entry name" value="Rhodanese-like_dom"/>
</dbReference>
<dbReference type="Proteomes" id="UP000278746">
    <property type="component" value="Unassembled WGS sequence"/>
</dbReference>
<dbReference type="EMBL" id="RHIB01000003">
    <property type="protein sequence ID" value="RNA67193.1"/>
    <property type="molecule type" value="Genomic_DNA"/>
</dbReference>
<dbReference type="GO" id="GO:0006749">
    <property type="term" value="P:glutathione metabolic process"/>
    <property type="evidence" value="ECO:0007669"/>
    <property type="project" value="InterPro"/>
</dbReference>
<keyword evidence="4" id="KW-1185">Reference proteome</keyword>
<dbReference type="PANTHER" id="PTHR43084">
    <property type="entry name" value="PERSULFIDE DIOXYGENASE ETHE1"/>
    <property type="match status" value="1"/>
</dbReference>
<dbReference type="PROSITE" id="PS50206">
    <property type="entry name" value="RHODANESE_3"/>
    <property type="match status" value="1"/>
</dbReference>
<dbReference type="CDD" id="cd07724">
    <property type="entry name" value="POD-like_MBL-fold"/>
    <property type="match status" value="1"/>
</dbReference>
<dbReference type="Gene3D" id="3.40.250.10">
    <property type="entry name" value="Rhodanese-like domain"/>
    <property type="match status" value="1"/>
</dbReference>
<dbReference type="PANTHER" id="PTHR43084:SF7">
    <property type="entry name" value="BETA-LACTAMASE DOMAIN PROTEIN"/>
    <property type="match status" value="1"/>
</dbReference>
<dbReference type="SMART" id="SM00450">
    <property type="entry name" value="RHOD"/>
    <property type="match status" value="1"/>
</dbReference>
<dbReference type="SUPFAM" id="SSF56281">
    <property type="entry name" value="Metallo-hydrolase/oxidoreductase"/>
    <property type="match status" value="1"/>
</dbReference>
<feature type="domain" description="Rhodanese" evidence="2">
    <location>
        <begin position="17"/>
        <end position="114"/>
    </location>
</feature>
<dbReference type="AlphaFoldDB" id="A0A3M7TNI9"/>
<dbReference type="OrthoDB" id="9784009at2"/>
<protein>
    <submittedName>
        <fullName evidence="3">MBL fold metallo-hydrolase</fullName>
    </submittedName>
</protein>
<dbReference type="InterPro" id="IPR051682">
    <property type="entry name" value="Mito_Persulfide_Diox"/>
</dbReference>